<comment type="caution">
    <text evidence="1">The sequence shown here is derived from an EMBL/GenBank/DDBJ whole genome shotgun (WGS) entry which is preliminary data.</text>
</comment>
<organism evidence="1 2">
    <name type="scientific">Candidatus Beckwithbacteria bacterium CG22_combo_CG10-13_8_21_14_all_01_47_9</name>
    <dbReference type="NCBI Taxonomy" id="1974496"/>
    <lineage>
        <taxon>Bacteria</taxon>
        <taxon>Candidatus Beckwithiibacteriota</taxon>
    </lineage>
</organism>
<sequence length="256" mass="28940">MPNLSLNPLFWPNQADIVVDETKPNIFIGGGIATKTELSQAVPFDIAGFLLSAEFIKRLIPKSQVFLLIADQHAWLANNFNQEKSKKIADNLEQIVKKIIANFNLAGWKVFRASQIFPDALPQSYEELEKRDVAHFFNQHNCGLKIGWSFSLAEGNHKTDESHFDQQLNIPIQSIFTKPGVTANPKKPFESPYICTDPATRITVDILSTSKVESTNLAVKNHLNRITILFEQLIETFPNKTPLKEKVKKIIEKIIC</sequence>
<gene>
    <name evidence="1" type="ORF">COW80_02495</name>
</gene>
<dbReference type="EMBL" id="PCTU01000063">
    <property type="protein sequence ID" value="PIP88051.1"/>
    <property type="molecule type" value="Genomic_DNA"/>
</dbReference>
<protein>
    <submittedName>
        <fullName evidence="1">Uncharacterized protein</fullName>
    </submittedName>
</protein>
<evidence type="ECO:0000313" key="1">
    <source>
        <dbReference type="EMBL" id="PIP88051.1"/>
    </source>
</evidence>
<dbReference type="Proteomes" id="UP000229981">
    <property type="component" value="Unassembled WGS sequence"/>
</dbReference>
<dbReference type="AlphaFoldDB" id="A0A2H0E1E5"/>
<accession>A0A2H0E1E5</accession>
<proteinExistence type="predicted"/>
<reference evidence="1 2" key="1">
    <citation type="submission" date="2017-09" db="EMBL/GenBank/DDBJ databases">
        <title>Depth-based differentiation of microbial function through sediment-hosted aquifers and enrichment of novel symbionts in the deep terrestrial subsurface.</title>
        <authorList>
            <person name="Probst A.J."/>
            <person name="Ladd B."/>
            <person name="Jarett J.K."/>
            <person name="Geller-Mcgrath D.E."/>
            <person name="Sieber C.M."/>
            <person name="Emerson J.B."/>
            <person name="Anantharaman K."/>
            <person name="Thomas B.C."/>
            <person name="Malmstrom R."/>
            <person name="Stieglmeier M."/>
            <person name="Klingl A."/>
            <person name="Woyke T."/>
            <person name="Ryan C.M."/>
            <person name="Banfield J.F."/>
        </authorList>
    </citation>
    <scope>NUCLEOTIDE SEQUENCE [LARGE SCALE GENOMIC DNA]</scope>
    <source>
        <strain evidence="1">CG22_combo_CG10-13_8_21_14_all_01_47_9</strain>
    </source>
</reference>
<evidence type="ECO:0000313" key="2">
    <source>
        <dbReference type="Proteomes" id="UP000229981"/>
    </source>
</evidence>
<name>A0A2H0E1E5_9BACT</name>